<organism evidence="7 8">
    <name type="scientific">Hibiscus sabdariffa</name>
    <name type="common">roselle</name>
    <dbReference type="NCBI Taxonomy" id="183260"/>
    <lineage>
        <taxon>Eukaryota</taxon>
        <taxon>Viridiplantae</taxon>
        <taxon>Streptophyta</taxon>
        <taxon>Embryophyta</taxon>
        <taxon>Tracheophyta</taxon>
        <taxon>Spermatophyta</taxon>
        <taxon>Magnoliopsida</taxon>
        <taxon>eudicotyledons</taxon>
        <taxon>Gunneridae</taxon>
        <taxon>Pentapetalae</taxon>
        <taxon>rosids</taxon>
        <taxon>malvids</taxon>
        <taxon>Malvales</taxon>
        <taxon>Malvaceae</taxon>
        <taxon>Malvoideae</taxon>
        <taxon>Hibiscus</taxon>
    </lineage>
</organism>
<dbReference type="InterPro" id="IPR008429">
    <property type="entry name" value="CLPTM1"/>
</dbReference>
<reference evidence="7 8" key="1">
    <citation type="journal article" date="2024" name="G3 (Bethesda)">
        <title>Genome assembly of Hibiscus sabdariffa L. provides insights into metabolisms of medicinal natural products.</title>
        <authorList>
            <person name="Kim T."/>
        </authorList>
    </citation>
    <scope>NUCLEOTIDE SEQUENCE [LARGE SCALE GENOMIC DNA]</scope>
    <source>
        <strain evidence="7">TK-2024</strain>
        <tissue evidence="7">Old leaves</tissue>
    </source>
</reference>
<name>A0ABR2RF74_9ROSI</name>
<evidence type="ECO:0000313" key="8">
    <source>
        <dbReference type="Proteomes" id="UP001396334"/>
    </source>
</evidence>
<comment type="subcellular location">
    <subcellularLocation>
        <location evidence="1">Membrane</location>
        <topology evidence="1">Multi-pass membrane protein</topology>
    </subcellularLocation>
</comment>
<dbReference type="Pfam" id="PF05602">
    <property type="entry name" value="CLPTM1"/>
    <property type="match status" value="1"/>
</dbReference>
<comment type="similarity">
    <text evidence="2">Belongs to the CLPTM1 family.</text>
</comment>
<evidence type="ECO:0000256" key="2">
    <source>
        <dbReference type="ARBA" id="ARBA00009310"/>
    </source>
</evidence>
<keyword evidence="8" id="KW-1185">Reference proteome</keyword>
<evidence type="ECO:0000256" key="6">
    <source>
        <dbReference type="SAM" id="Phobius"/>
    </source>
</evidence>
<evidence type="ECO:0000256" key="5">
    <source>
        <dbReference type="ARBA" id="ARBA00023136"/>
    </source>
</evidence>
<evidence type="ECO:0000313" key="7">
    <source>
        <dbReference type="EMBL" id="KAK9011468.1"/>
    </source>
</evidence>
<dbReference type="PANTHER" id="PTHR21347:SF0">
    <property type="entry name" value="LIPID SCRAMBLASE CLPTM1L"/>
    <property type="match status" value="1"/>
</dbReference>
<comment type="caution">
    <text evidence="7">The sequence shown here is derived from an EMBL/GenBank/DDBJ whole genome shotgun (WGS) entry which is preliminary data.</text>
</comment>
<keyword evidence="4 6" id="KW-1133">Transmembrane helix</keyword>
<dbReference type="Proteomes" id="UP001396334">
    <property type="component" value="Unassembled WGS sequence"/>
</dbReference>
<evidence type="ECO:0000256" key="3">
    <source>
        <dbReference type="ARBA" id="ARBA00022692"/>
    </source>
</evidence>
<dbReference type="PANTHER" id="PTHR21347">
    <property type="entry name" value="CLEFT LIP AND PALATE ASSOCIATED TRANSMEMBRANE PROTEIN-RELATED"/>
    <property type="match status" value="1"/>
</dbReference>
<proteinExistence type="inferred from homology"/>
<keyword evidence="3 6" id="KW-0812">Transmembrane</keyword>
<keyword evidence="5 6" id="KW-0472">Membrane</keyword>
<evidence type="ECO:0000256" key="4">
    <source>
        <dbReference type="ARBA" id="ARBA00022989"/>
    </source>
</evidence>
<gene>
    <name evidence="7" type="ORF">V6N11_044318</name>
</gene>
<feature type="transmembrane region" description="Helical" evidence="6">
    <location>
        <begin position="93"/>
        <end position="112"/>
    </location>
</feature>
<sequence length="142" mass="16720">MMKWQLFLQIDQSFQIHRSYGSMLEGEADELKAQSVISSAIFQLILLQEYQILQCVFHLQVDRSRKIPMLRFRDRDSYASNKTKEYDDIAMKYLSYVLFLLVACFSIYSLMYERHKSCPSCRGRRKGNDALESGMKKIINPN</sequence>
<accession>A0ABR2RF74</accession>
<dbReference type="EMBL" id="JBBPBN010000023">
    <property type="protein sequence ID" value="KAK9011468.1"/>
    <property type="molecule type" value="Genomic_DNA"/>
</dbReference>
<protein>
    <submittedName>
        <fullName evidence="7">Uncharacterized protein</fullName>
    </submittedName>
</protein>
<evidence type="ECO:0000256" key="1">
    <source>
        <dbReference type="ARBA" id="ARBA00004141"/>
    </source>
</evidence>